<keyword evidence="3" id="KW-1185">Reference proteome</keyword>
<protein>
    <submittedName>
        <fullName evidence="2">Uncharacterized protein</fullName>
    </submittedName>
</protein>
<organism evidence="2 3">
    <name type="scientific">Liparis tanakae</name>
    <name type="common">Tanaka's snailfish</name>
    <dbReference type="NCBI Taxonomy" id="230148"/>
    <lineage>
        <taxon>Eukaryota</taxon>
        <taxon>Metazoa</taxon>
        <taxon>Chordata</taxon>
        <taxon>Craniata</taxon>
        <taxon>Vertebrata</taxon>
        <taxon>Euteleostomi</taxon>
        <taxon>Actinopterygii</taxon>
        <taxon>Neopterygii</taxon>
        <taxon>Teleostei</taxon>
        <taxon>Neoteleostei</taxon>
        <taxon>Acanthomorphata</taxon>
        <taxon>Eupercaria</taxon>
        <taxon>Perciformes</taxon>
        <taxon>Cottioidei</taxon>
        <taxon>Cottales</taxon>
        <taxon>Liparidae</taxon>
        <taxon>Liparis</taxon>
    </lineage>
</organism>
<accession>A0A4Z2F3T7</accession>
<evidence type="ECO:0000313" key="2">
    <source>
        <dbReference type="EMBL" id="TNN35817.1"/>
    </source>
</evidence>
<proteinExistence type="predicted"/>
<evidence type="ECO:0000256" key="1">
    <source>
        <dbReference type="SAM" id="MobiDB-lite"/>
    </source>
</evidence>
<name>A0A4Z2F3T7_9TELE</name>
<dbReference type="AlphaFoldDB" id="A0A4Z2F3T7"/>
<dbReference type="Proteomes" id="UP000314294">
    <property type="component" value="Unassembled WGS sequence"/>
</dbReference>
<feature type="region of interest" description="Disordered" evidence="1">
    <location>
        <begin position="1"/>
        <end position="85"/>
    </location>
</feature>
<feature type="compositionally biased region" description="Basic and acidic residues" evidence="1">
    <location>
        <begin position="1"/>
        <end position="25"/>
    </location>
</feature>
<feature type="compositionally biased region" description="Basic and acidic residues" evidence="1">
    <location>
        <begin position="72"/>
        <end position="85"/>
    </location>
</feature>
<comment type="caution">
    <text evidence="2">The sequence shown here is derived from an EMBL/GenBank/DDBJ whole genome shotgun (WGS) entry which is preliminary data.</text>
</comment>
<evidence type="ECO:0000313" key="3">
    <source>
        <dbReference type="Proteomes" id="UP000314294"/>
    </source>
</evidence>
<feature type="compositionally biased region" description="Polar residues" evidence="1">
    <location>
        <begin position="28"/>
        <end position="47"/>
    </location>
</feature>
<gene>
    <name evidence="2" type="ORF">EYF80_054014</name>
</gene>
<reference evidence="2 3" key="1">
    <citation type="submission" date="2019-03" db="EMBL/GenBank/DDBJ databases">
        <title>First draft genome of Liparis tanakae, snailfish: a comprehensive survey of snailfish specific genes.</title>
        <authorList>
            <person name="Kim W."/>
            <person name="Song I."/>
            <person name="Jeong J.-H."/>
            <person name="Kim D."/>
            <person name="Kim S."/>
            <person name="Ryu S."/>
            <person name="Song J.Y."/>
            <person name="Lee S.K."/>
        </authorList>
    </citation>
    <scope>NUCLEOTIDE SEQUENCE [LARGE SCALE GENOMIC DNA]</scope>
    <source>
        <tissue evidence="2">Muscle</tissue>
    </source>
</reference>
<sequence>MNAHGRACDVKSSEEQRHKKHRAEDNITGPQWINVSESNGNNVSTVSPGGPGSPYRSFKLCRAGPSGDGDEHEEKEAEARGSDHHQLGWRMGEHFPLVDYCVHVLEKERNVVPEGERWEEREEREEREE</sequence>
<dbReference type="EMBL" id="SRLO01001703">
    <property type="protein sequence ID" value="TNN35817.1"/>
    <property type="molecule type" value="Genomic_DNA"/>
</dbReference>